<dbReference type="EMBL" id="JAHYCA010000002">
    <property type="protein sequence ID" value="MBW6390752.1"/>
    <property type="molecule type" value="Genomic_DNA"/>
</dbReference>
<dbReference type="CDD" id="cd08422">
    <property type="entry name" value="PBP2_CrgA_like"/>
    <property type="match status" value="1"/>
</dbReference>
<keyword evidence="4" id="KW-0804">Transcription</keyword>
<dbReference type="SUPFAM" id="SSF46785">
    <property type="entry name" value="Winged helix' DNA-binding domain"/>
    <property type="match status" value="1"/>
</dbReference>
<dbReference type="SUPFAM" id="SSF53850">
    <property type="entry name" value="Periplasmic binding protein-like II"/>
    <property type="match status" value="1"/>
</dbReference>
<comment type="caution">
    <text evidence="6">The sequence shown here is derived from an EMBL/GenBank/DDBJ whole genome shotgun (WGS) entry which is preliminary data.</text>
</comment>
<evidence type="ECO:0000259" key="5">
    <source>
        <dbReference type="PROSITE" id="PS50931"/>
    </source>
</evidence>
<keyword evidence="2" id="KW-0805">Transcription regulation</keyword>
<dbReference type="InterPro" id="IPR000847">
    <property type="entry name" value="LysR_HTH_N"/>
</dbReference>
<evidence type="ECO:0000256" key="1">
    <source>
        <dbReference type="ARBA" id="ARBA00009437"/>
    </source>
</evidence>
<dbReference type="PANTHER" id="PTHR30537:SF81">
    <property type="entry name" value="TRANSCRIPTIONAL REGULATOR-RELATED"/>
    <property type="match status" value="1"/>
</dbReference>
<protein>
    <submittedName>
        <fullName evidence="6">LysR family transcriptional regulator</fullName>
    </submittedName>
</protein>
<dbReference type="Pfam" id="PF03466">
    <property type="entry name" value="LysR_substrate"/>
    <property type="match status" value="1"/>
</dbReference>
<dbReference type="RefSeq" id="WP_209476421.1">
    <property type="nucleotide sequence ID" value="NZ_JAHYCA010000002.1"/>
</dbReference>
<dbReference type="Gene3D" id="3.40.190.290">
    <property type="match status" value="1"/>
</dbReference>
<dbReference type="Proteomes" id="UP000769617">
    <property type="component" value="Unassembled WGS sequence"/>
</dbReference>
<feature type="domain" description="HTH lysR-type" evidence="5">
    <location>
        <begin position="1"/>
        <end position="59"/>
    </location>
</feature>
<organism evidence="6 7">
    <name type="scientific">Billgrantia antri</name>
    <dbReference type="NCBI Taxonomy" id="2846777"/>
    <lineage>
        <taxon>Bacteria</taxon>
        <taxon>Pseudomonadati</taxon>
        <taxon>Pseudomonadota</taxon>
        <taxon>Gammaproteobacteria</taxon>
        <taxon>Oceanospirillales</taxon>
        <taxon>Halomonadaceae</taxon>
        <taxon>Billgrantia</taxon>
    </lineage>
</organism>
<dbReference type="InterPro" id="IPR036388">
    <property type="entry name" value="WH-like_DNA-bd_sf"/>
</dbReference>
<dbReference type="Gene3D" id="1.10.10.10">
    <property type="entry name" value="Winged helix-like DNA-binding domain superfamily/Winged helix DNA-binding domain"/>
    <property type="match status" value="1"/>
</dbReference>
<proteinExistence type="inferred from homology"/>
<reference evidence="6 7" key="1">
    <citation type="submission" date="2021-07" db="EMBL/GenBank/DDBJ databases">
        <authorList>
            <person name="So Y."/>
        </authorList>
    </citation>
    <scope>NUCLEOTIDE SEQUENCE [LARGE SCALE GENOMIC DNA]</scope>
    <source>
        <strain evidence="6 7">Y3S6</strain>
    </source>
</reference>
<evidence type="ECO:0000256" key="2">
    <source>
        <dbReference type="ARBA" id="ARBA00023015"/>
    </source>
</evidence>
<dbReference type="InterPro" id="IPR036390">
    <property type="entry name" value="WH_DNA-bd_sf"/>
</dbReference>
<comment type="similarity">
    <text evidence="1">Belongs to the LysR transcriptional regulatory family.</text>
</comment>
<dbReference type="InterPro" id="IPR005119">
    <property type="entry name" value="LysR_subst-bd"/>
</dbReference>
<evidence type="ECO:0000313" key="7">
    <source>
        <dbReference type="Proteomes" id="UP000769617"/>
    </source>
</evidence>
<sequence length="311" mass="35069">MSRVDDLSLFLRILDLGSISEAARSLDLSAAVASQRLKRLERELGVRLLQRTTRQLRPTPEGRSLAEQGREAVEDLEALMSGLHQSTREVTGTLRLTMPPTFGRLYVSPLLARFLSRYPRLRLDLDLTDQRRAIVGSGFDLAIRIGSLADSSLVARRLATNRRVLCASPAYLERYGTPRTPEELSRHECLVLTGGEEEADTWRLGDSNGERFAVKVDGRIRSSQGELLRDAAVAGLGIVQHSTWHVCDDLRAGRLQWILSDYTLPETGIHAVMPQRRLVPPRVRAFIDFLVEQWEPVPPWERHTRGPKPDR</sequence>
<evidence type="ECO:0000256" key="3">
    <source>
        <dbReference type="ARBA" id="ARBA00023125"/>
    </source>
</evidence>
<dbReference type="Pfam" id="PF00126">
    <property type="entry name" value="HTH_1"/>
    <property type="match status" value="1"/>
</dbReference>
<keyword evidence="3" id="KW-0238">DNA-binding</keyword>
<gene>
    <name evidence="6" type="ORF">KPL81_06200</name>
</gene>
<evidence type="ECO:0000256" key="4">
    <source>
        <dbReference type="ARBA" id="ARBA00023163"/>
    </source>
</evidence>
<keyword evidence="7" id="KW-1185">Reference proteome</keyword>
<dbReference type="InterPro" id="IPR058163">
    <property type="entry name" value="LysR-type_TF_proteobact-type"/>
</dbReference>
<dbReference type="PROSITE" id="PS50931">
    <property type="entry name" value="HTH_LYSR"/>
    <property type="match status" value="1"/>
</dbReference>
<evidence type="ECO:0000313" key="6">
    <source>
        <dbReference type="EMBL" id="MBW6390752.1"/>
    </source>
</evidence>
<name>A0ABS6ZMT7_9GAMM</name>
<accession>A0ABS6ZMT7</accession>
<dbReference type="PANTHER" id="PTHR30537">
    <property type="entry name" value="HTH-TYPE TRANSCRIPTIONAL REGULATOR"/>
    <property type="match status" value="1"/>
</dbReference>